<feature type="region of interest" description="Disordered" evidence="1">
    <location>
        <begin position="1"/>
        <end position="25"/>
    </location>
</feature>
<dbReference type="AlphaFoldDB" id="A0A8S1JBK9"/>
<feature type="compositionally biased region" description="Polar residues" evidence="1">
    <location>
        <begin position="87"/>
        <end position="97"/>
    </location>
</feature>
<feature type="compositionally biased region" description="Basic residues" evidence="1">
    <location>
        <begin position="104"/>
        <end position="113"/>
    </location>
</feature>
<feature type="region of interest" description="Disordered" evidence="1">
    <location>
        <begin position="86"/>
        <end position="203"/>
    </location>
</feature>
<gene>
    <name evidence="2" type="ORF">OSTQU699_LOCUS9845</name>
</gene>
<evidence type="ECO:0000256" key="1">
    <source>
        <dbReference type="SAM" id="MobiDB-lite"/>
    </source>
</evidence>
<dbReference type="EMBL" id="CAJHUC010002883">
    <property type="protein sequence ID" value="CAD7704490.1"/>
    <property type="molecule type" value="Genomic_DNA"/>
</dbReference>
<name>A0A8S1JBK9_9CHLO</name>
<evidence type="ECO:0000313" key="2">
    <source>
        <dbReference type="EMBL" id="CAD7704490.1"/>
    </source>
</evidence>
<reference evidence="2" key="1">
    <citation type="submission" date="2020-12" db="EMBL/GenBank/DDBJ databases">
        <authorList>
            <person name="Iha C."/>
        </authorList>
    </citation>
    <scope>NUCLEOTIDE SEQUENCE</scope>
</reference>
<dbReference type="Proteomes" id="UP000708148">
    <property type="component" value="Unassembled WGS sequence"/>
</dbReference>
<proteinExistence type="predicted"/>
<sequence length="203" mass="22968">MDGRLPVASDGGTSPREVYGAVSGRGDQSAIFDSLPGREALPPPRRLNLKHGFMKFIVDNQLARREYEEEQLQQRVERTAEMRREQQTLVNEFNSKCNLDDRKGTRKPKRREVRVRAGFGAYTPPHTKNRELGLPSPPRKADGATCDKPPTPAEKKSMDRSDERPVPTDSASTCRNRERKERRVRPGFGAYVPPAQRSEKTPT</sequence>
<comment type="caution">
    <text evidence="2">The sequence shown here is derived from an EMBL/GenBank/DDBJ whole genome shotgun (WGS) entry which is preliminary data.</text>
</comment>
<organism evidence="2 3">
    <name type="scientific">Ostreobium quekettii</name>
    <dbReference type="NCBI Taxonomy" id="121088"/>
    <lineage>
        <taxon>Eukaryota</taxon>
        <taxon>Viridiplantae</taxon>
        <taxon>Chlorophyta</taxon>
        <taxon>core chlorophytes</taxon>
        <taxon>Ulvophyceae</taxon>
        <taxon>TCBD clade</taxon>
        <taxon>Bryopsidales</taxon>
        <taxon>Ostreobineae</taxon>
        <taxon>Ostreobiaceae</taxon>
        <taxon>Ostreobium</taxon>
    </lineage>
</organism>
<keyword evidence="3" id="KW-1185">Reference proteome</keyword>
<evidence type="ECO:0000313" key="3">
    <source>
        <dbReference type="Proteomes" id="UP000708148"/>
    </source>
</evidence>
<accession>A0A8S1JBK9</accession>
<feature type="compositionally biased region" description="Basic and acidic residues" evidence="1">
    <location>
        <begin position="153"/>
        <end position="166"/>
    </location>
</feature>
<protein>
    <submittedName>
        <fullName evidence="2">Uncharacterized protein</fullName>
    </submittedName>
</protein>